<dbReference type="SUPFAM" id="SSF56784">
    <property type="entry name" value="HAD-like"/>
    <property type="match status" value="1"/>
</dbReference>
<dbReference type="GO" id="GO:1990573">
    <property type="term" value="P:potassium ion import across plasma membrane"/>
    <property type="evidence" value="ECO:0007669"/>
    <property type="project" value="TreeGrafter"/>
</dbReference>
<dbReference type="SFLD" id="SFLDS00003">
    <property type="entry name" value="Haloacid_Dehalogenase"/>
    <property type="match status" value="1"/>
</dbReference>
<feature type="domain" description="Cation-transporting P-type ATPase N-terminal" evidence="10">
    <location>
        <begin position="2"/>
        <end position="66"/>
    </location>
</feature>
<keyword evidence="6 9" id="KW-1133">Transmembrane helix</keyword>
<accession>A0A139AI48</accession>
<organism evidence="11 12">
    <name type="scientific">Gonapodya prolifera (strain JEL478)</name>
    <name type="common">Monoblepharis prolifera</name>
    <dbReference type="NCBI Taxonomy" id="1344416"/>
    <lineage>
        <taxon>Eukaryota</taxon>
        <taxon>Fungi</taxon>
        <taxon>Fungi incertae sedis</taxon>
        <taxon>Chytridiomycota</taxon>
        <taxon>Chytridiomycota incertae sedis</taxon>
        <taxon>Monoblepharidomycetes</taxon>
        <taxon>Monoblepharidales</taxon>
        <taxon>Gonapodyaceae</taxon>
        <taxon>Gonapodya</taxon>
    </lineage>
</organism>
<dbReference type="Proteomes" id="UP000070544">
    <property type="component" value="Unassembled WGS sequence"/>
</dbReference>
<dbReference type="InterPro" id="IPR004014">
    <property type="entry name" value="ATPase_P-typ_cation-transptr_N"/>
</dbReference>
<dbReference type="Pfam" id="PF00690">
    <property type="entry name" value="Cation_ATPase_N"/>
    <property type="match status" value="1"/>
</dbReference>
<evidence type="ECO:0000256" key="7">
    <source>
        <dbReference type="ARBA" id="ARBA00023136"/>
    </source>
</evidence>
<dbReference type="SMART" id="SM00831">
    <property type="entry name" value="Cation_ATPase_N"/>
    <property type="match status" value="1"/>
</dbReference>
<evidence type="ECO:0000256" key="4">
    <source>
        <dbReference type="ARBA" id="ARBA00022840"/>
    </source>
</evidence>
<dbReference type="InterPro" id="IPR023299">
    <property type="entry name" value="ATPase_P-typ_cyto_dom_N"/>
</dbReference>
<dbReference type="InterPro" id="IPR059000">
    <property type="entry name" value="ATPase_P-type_domA"/>
</dbReference>
<evidence type="ECO:0000256" key="5">
    <source>
        <dbReference type="ARBA" id="ARBA00022967"/>
    </source>
</evidence>
<dbReference type="PANTHER" id="PTHR43294:SF20">
    <property type="entry name" value="P-TYPE ATPASE"/>
    <property type="match status" value="1"/>
</dbReference>
<dbReference type="GO" id="GO:0005391">
    <property type="term" value="F:P-type sodium:potassium-exchanging transporter activity"/>
    <property type="evidence" value="ECO:0007669"/>
    <property type="project" value="TreeGrafter"/>
</dbReference>
<dbReference type="PANTHER" id="PTHR43294">
    <property type="entry name" value="SODIUM/POTASSIUM-TRANSPORTING ATPASE SUBUNIT ALPHA"/>
    <property type="match status" value="1"/>
</dbReference>
<comment type="subcellular location">
    <subcellularLocation>
        <location evidence="1">Membrane</location>
        <topology evidence="1">Multi-pass membrane protein</topology>
    </subcellularLocation>
</comment>
<dbReference type="SUPFAM" id="SSF81653">
    <property type="entry name" value="Calcium ATPase, transduction domain A"/>
    <property type="match status" value="1"/>
</dbReference>
<keyword evidence="2 9" id="KW-0812">Transmembrane</keyword>
<evidence type="ECO:0000259" key="10">
    <source>
        <dbReference type="SMART" id="SM00831"/>
    </source>
</evidence>
<feature type="transmembrane region" description="Helical" evidence="9">
    <location>
        <begin position="914"/>
        <end position="934"/>
    </location>
</feature>
<evidence type="ECO:0000256" key="6">
    <source>
        <dbReference type="ARBA" id="ARBA00022989"/>
    </source>
</evidence>
<dbReference type="OrthoDB" id="2016396at2759"/>
<proteinExistence type="predicted"/>
<evidence type="ECO:0000313" key="11">
    <source>
        <dbReference type="EMBL" id="KXS16491.1"/>
    </source>
</evidence>
<dbReference type="Gene3D" id="3.40.1110.10">
    <property type="entry name" value="Calcium-transporting ATPase, cytoplasmic domain N"/>
    <property type="match status" value="1"/>
</dbReference>
<evidence type="ECO:0000313" key="12">
    <source>
        <dbReference type="Proteomes" id="UP000070544"/>
    </source>
</evidence>
<dbReference type="InterPro" id="IPR008250">
    <property type="entry name" value="ATPase_P-typ_transduc_dom_A_sf"/>
</dbReference>
<keyword evidence="3" id="KW-0547">Nucleotide-binding</keyword>
<dbReference type="Pfam" id="PF00702">
    <property type="entry name" value="Hydrolase"/>
    <property type="match status" value="1"/>
</dbReference>
<dbReference type="Pfam" id="PF00122">
    <property type="entry name" value="E1-E2_ATPase"/>
    <property type="match status" value="1"/>
</dbReference>
<evidence type="ECO:0000256" key="9">
    <source>
        <dbReference type="SAM" id="Phobius"/>
    </source>
</evidence>
<dbReference type="GO" id="GO:0016887">
    <property type="term" value="F:ATP hydrolysis activity"/>
    <property type="evidence" value="ECO:0007669"/>
    <property type="project" value="InterPro"/>
</dbReference>
<feature type="transmembrane region" description="Helical" evidence="9">
    <location>
        <begin position="883"/>
        <end position="902"/>
    </location>
</feature>
<keyword evidence="4" id="KW-0067">ATP-binding</keyword>
<dbReference type="GO" id="GO:0036376">
    <property type="term" value="P:sodium ion export across plasma membrane"/>
    <property type="evidence" value="ECO:0007669"/>
    <property type="project" value="TreeGrafter"/>
</dbReference>
<dbReference type="GO" id="GO:0005524">
    <property type="term" value="F:ATP binding"/>
    <property type="evidence" value="ECO:0007669"/>
    <property type="project" value="UniProtKB-KW"/>
</dbReference>
<dbReference type="PROSITE" id="PS00154">
    <property type="entry name" value="ATPASE_E1_E2"/>
    <property type="match status" value="1"/>
</dbReference>
<keyword evidence="12" id="KW-1185">Reference proteome</keyword>
<dbReference type="Gene3D" id="1.20.1110.10">
    <property type="entry name" value="Calcium-transporting ATPase, transmembrane domain"/>
    <property type="match status" value="1"/>
</dbReference>
<dbReference type="Pfam" id="PF00689">
    <property type="entry name" value="Cation_ATPase_C"/>
    <property type="match status" value="1"/>
</dbReference>
<keyword evidence="5" id="KW-1278">Translocase</keyword>
<dbReference type="GO" id="GO:0005886">
    <property type="term" value="C:plasma membrane"/>
    <property type="evidence" value="ECO:0007669"/>
    <property type="project" value="TreeGrafter"/>
</dbReference>
<feature type="transmembrane region" description="Helical" evidence="9">
    <location>
        <begin position="233"/>
        <end position="256"/>
    </location>
</feature>
<feature type="transmembrane region" description="Helical" evidence="9">
    <location>
        <begin position="70"/>
        <end position="87"/>
    </location>
</feature>
<dbReference type="InterPro" id="IPR036412">
    <property type="entry name" value="HAD-like_sf"/>
</dbReference>
<feature type="transmembrane region" description="Helical" evidence="9">
    <location>
        <begin position="737"/>
        <end position="758"/>
    </location>
</feature>
<evidence type="ECO:0000256" key="3">
    <source>
        <dbReference type="ARBA" id="ARBA00022741"/>
    </source>
</evidence>
<keyword evidence="7 9" id="KW-0472">Membrane</keyword>
<dbReference type="InterPro" id="IPR023298">
    <property type="entry name" value="ATPase_P-typ_TM_dom_sf"/>
</dbReference>
<feature type="transmembrane region" description="Helical" evidence="9">
    <location>
        <begin position="845"/>
        <end position="863"/>
    </location>
</feature>
<dbReference type="InterPro" id="IPR050510">
    <property type="entry name" value="Cation_transp_ATPase_P-type"/>
</dbReference>
<dbReference type="PRINTS" id="PR00119">
    <property type="entry name" value="CATATPASE"/>
</dbReference>
<dbReference type="SFLD" id="SFLDF00027">
    <property type="entry name" value="p-type_atpase"/>
    <property type="match status" value="1"/>
</dbReference>
<feature type="compositionally biased region" description="Basic and acidic residues" evidence="8">
    <location>
        <begin position="959"/>
        <end position="972"/>
    </location>
</feature>
<feature type="region of interest" description="Disordered" evidence="8">
    <location>
        <begin position="950"/>
        <end position="972"/>
    </location>
</feature>
<dbReference type="AlphaFoldDB" id="A0A139AI48"/>
<name>A0A139AI48_GONPJ</name>
<dbReference type="GO" id="GO:1902600">
    <property type="term" value="P:proton transmembrane transport"/>
    <property type="evidence" value="ECO:0007669"/>
    <property type="project" value="TreeGrafter"/>
</dbReference>
<dbReference type="InterPro" id="IPR044492">
    <property type="entry name" value="P_typ_ATPase_HD_dom"/>
</dbReference>
<dbReference type="STRING" id="1344416.A0A139AI48"/>
<dbReference type="SFLD" id="SFLDG00002">
    <property type="entry name" value="C1.7:_P-type_atpase_like"/>
    <property type="match status" value="1"/>
</dbReference>
<evidence type="ECO:0000256" key="1">
    <source>
        <dbReference type="ARBA" id="ARBA00004141"/>
    </source>
</evidence>
<dbReference type="InterPro" id="IPR018303">
    <property type="entry name" value="ATPase_P-typ_P_site"/>
</dbReference>
<evidence type="ECO:0000256" key="8">
    <source>
        <dbReference type="SAM" id="MobiDB-lite"/>
    </source>
</evidence>
<dbReference type="OMA" id="QFYLSCK"/>
<dbReference type="GO" id="GO:0006883">
    <property type="term" value="P:intracellular sodium ion homeostasis"/>
    <property type="evidence" value="ECO:0007669"/>
    <property type="project" value="TreeGrafter"/>
</dbReference>
<feature type="transmembrane region" description="Helical" evidence="9">
    <location>
        <begin position="804"/>
        <end position="833"/>
    </location>
</feature>
<dbReference type="InterPro" id="IPR023214">
    <property type="entry name" value="HAD_sf"/>
</dbReference>
<evidence type="ECO:0000256" key="2">
    <source>
        <dbReference type="ARBA" id="ARBA00022692"/>
    </source>
</evidence>
<dbReference type="EMBL" id="KQ965752">
    <property type="protein sequence ID" value="KXS16491.1"/>
    <property type="molecule type" value="Genomic_DNA"/>
</dbReference>
<dbReference type="GO" id="GO:0030007">
    <property type="term" value="P:intracellular potassium ion homeostasis"/>
    <property type="evidence" value="ECO:0007669"/>
    <property type="project" value="TreeGrafter"/>
</dbReference>
<gene>
    <name evidence="11" type="ORF">M427DRAFT_134103</name>
</gene>
<dbReference type="NCBIfam" id="TIGR01494">
    <property type="entry name" value="ATPase_P-type"/>
    <property type="match status" value="2"/>
</dbReference>
<sequence>MNGHAHSKTDGLTSTEAAERLKSYGPNDLDDPKLQRTFLAVVWEEVQEPMMVLLLILGTLYSLWGNVVDTLTIFVTVCLLVSVEVVTEYNAKSSLDKLHGSIAHNIAVLRDKKLTILRSDYLVPGDIFFLSRGQKLPCDAQVVESVGLAVDESLLSGESSAVSKFVPVAGSSEDKEAEVDQCYAMTNVVSGRGTFLATNTGLTTRYAHLRALSHKRFRQKDRKTPIQKLMKRVTYILTWNAAAVSLLVLLLSYFVVGTTWQASILTAMSLAFATIPEELPLIVKAVMAVGARKMADHGALVRRLRAADSLGAVEVLVTDKTGTLTRGIGMDLRSAVLIAAGDFVGAHDAATAAAQTNGVANPNPIKAIYPASTTPLVPSDVERIALFLSTWALSTGLLDATAGDSHSLHEMDVFDAAILAYLDTDSGRLPVYRDALASAIAEFPKPVAEMPFNPTTRISGRCRSARTEQAVRVAVVLKGSPETVIAHCTRAIGPRKAGASPGATPDTVELTSEARAAALGFFHEAANTGQVIAYAMRTFEVPDEPASDDAGLFESKDCTFVGGFLFHDPVLPSAADTVAKLREAGVRVVMATGDGEGTAVAVASETGILLGPAVTGTVVSGQELARVLADAATAEDKDFKDELAAVYYRASPENKYDLVTALQKAGHVVGMVGDGANDGPALAQADVGVAVGGGTNRTDVAMDSASLVLLSPEGGIAGLVDCIQEGRRMHDNVRKTVIFYLGCKSAIIILFIVALVTIRKLPLNPVHVVILEMFMDVGASATFPVEPAEGHVLRRPPSKSTDGVFGWHAILTMVYACLALFGVVGGAFVAGLLALEHDPSADPRLPVSMAFMAWLIGHVVLGLSCRTQVEPLRIHGYFTNRRFGLWAVAVFGSGVTVTVIPGVHDALGLAELSWAWIGIIWAVALVLILVPGEVSKEILWRKMQGPVVRANGGPNRGENGGHHVDERTPLLA</sequence>
<dbReference type="Gene3D" id="2.70.150.10">
    <property type="entry name" value="Calcium-transporting ATPase, cytoplasmic transduction domain A"/>
    <property type="match status" value="1"/>
</dbReference>
<protein>
    <submittedName>
        <fullName evidence="11">Calcium ATPase</fullName>
    </submittedName>
</protein>
<reference evidence="11 12" key="1">
    <citation type="journal article" date="2015" name="Genome Biol. Evol.">
        <title>Phylogenomic analyses indicate that early fungi evolved digesting cell walls of algal ancestors of land plants.</title>
        <authorList>
            <person name="Chang Y."/>
            <person name="Wang S."/>
            <person name="Sekimoto S."/>
            <person name="Aerts A.L."/>
            <person name="Choi C."/>
            <person name="Clum A."/>
            <person name="LaButti K.M."/>
            <person name="Lindquist E.A."/>
            <person name="Yee Ngan C."/>
            <person name="Ohm R.A."/>
            <person name="Salamov A.A."/>
            <person name="Grigoriev I.V."/>
            <person name="Spatafora J.W."/>
            <person name="Berbee M.L."/>
        </authorList>
    </citation>
    <scope>NUCLEOTIDE SEQUENCE [LARGE SCALE GENOMIC DNA]</scope>
    <source>
        <strain evidence="11 12">JEL478</strain>
    </source>
</reference>
<dbReference type="InterPro" id="IPR001757">
    <property type="entry name" value="P_typ_ATPase"/>
</dbReference>
<dbReference type="InterPro" id="IPR006068">
    <property type="entry name" value="ATPase_P-typ_cation-transptr_C"/>
</dbReference>
<dbReference type="SUPFAM" id="SSF81665">
    <property type="entry name" value="Calcium ATPase, transmembrane domain M"/>
    <property type="match status" value="1"/>
</dbReference>
<dbReference type="Gene3D" id="3.40.50.1000">
    <property type="entry name" value="HAD superfamily/HAD-like"/>
    <property type="match status" value="1"/>
</dbReference>